<dbReference type="CDD" id="cd08432">
    <property type="entry name" value="PBP2_GcdR_TrpI_HvrB_AmpR_like"/>
    <property type="match status" value="1"/>
</dbReference>
<gene>
    <name evidence="6" type="primary">gcvA</name>
    <name evidence="6" type="ORF">RW095_04165</name>
</gene>
<dbReference type="PANTHER" id="PTHR30537:SF26">
    <property type="entry name" value="GLYCINE CLEAVAGE SYSTEM TRANSCRIPTIONAL ACTIVATOR"/>
    <property type="match status" value="1"/>
</dbReference>
<sequence>MSRPLPPLNALRAFEVAARHLSFTRAGEELCVTAAAVGQQIKLLEDALGFPLFHRRPKSLELTDAGKGYLPAIQGAFQQIAEATHLLHQKRKRPTLKISMPPTFAVKWFLPRLERLMKACPDFDTKVTTSAEPIDFARVDFDLAIRFGKGVYSGFHSEQCLSVEVFPVCSRALLEGDHPLRTPGDLKHHTLLHDESTYSDGSTNPDWATWLRSAGVEGVDATRGPSFSPSHLVINAAIDGRGVALVKNSWVTDDLASGVLVRPFERSLPVEFAYYVIYPESRVADTSTLQFVAWLHHEVAADS</sequence>
<dbReference type="InterPro" id="IPR036390">
    <property type="entry name" value="WH_DNA-bd_sf"/>
</dbReference>
<accession>A0ABZ0EET3</accession>
<comment type="similarity">
    <text evidence="1">Belongs to the LysR transcriptional regulatory family.</text>
</comment>
<dbReference type="PROSITE" id="PS50931">
    <property type="entry name" value="HTH_LYSR"/>
    <property type="match status" value="1"/>
</dbReference>
<evidence type="ECO:0000256" key="3">
    <source>
        <dbReference type="ARBA" id="ARBA00023125"/>
    </source>
</evidence>
<keyword evidence="2" id="KW-0805">Transcription regulation</keyword>
<keyword evidence="4" id="KW-0804">Transcription</keyword>
<dbReference type="EMBL" id="CP136511">
    <property type="protein sequence ID" value="WOD14747.1"/>
    <property type="molecule type" value="Genomic_DNA"/>
</dbReference>
<feature type="domain" description="HTH lysR-type" evidence="5">
    <location>
        <begin position="6"/>
        <end position="63"/>
    </location>
</feature>
<evidence type="ECO:0000256" key="4">
    <source>
        <dbReference type="ARBA" id="ARBA00023163"/>
    </source>
</evidence>
<dbReference type="InterPro" id="IPR005119">
    <property type="entry name" value="LysR_subst-bd"/>
</dbReference>
<dbReference type="SUPFAM" id="SSF46785">
    <property type="entry name" value="Winged helix' DNA-binding domain"/>
    <property type="match status" value="1"/>
</dbReference>
<name>A0ABZ0EET3_9BURK</name>
<dbReference type="NCBIfam" id="NF008352">
    <property type="entry name" value="PRK11139.1"/>
    <property type="match status" value="1"/>
</dbReference>
<evidence type="ECO:0000256" key="2">
    <source>
        <dbReference type="ARBA" id="ARBA00023015"/>
    </source>
</evidence>
<dbReference type="PANTHER" id="PTHR30537">
    <property type="entry name" value="HTH-TYPE TRANSCRIPTIONAL REGULATOR"/>
    <property type="match status" value="1"/>
</dbReference>
<keyword evidence="7" id="KW-1185">Reference proteome</keyword>
<keyword evidence="3" id="KW-0238">DNA-binding</keyword>
<dbReference type="RefSeq" id="WP_317016742.1">
    <property type="nucleotide sequence ID" value="NZ_CP136511.1"/>
</dbReference>
<organism evidence="6 7">
    <name type="scientific">Paraburkholderia kirstenboschensis</name>
    <dbReference type="NCBI Taxonomy" id="1245436"/>
    <lineage>
        <taxon>Bacteria</taxon>
        <taxon>Pseudomonadati</taxon>
        <taxon>Pseudomonadota</taxon>
        <taxon>Betaproteobacteria</taxon>
        <taxon>Burkholderiales</taxon>
        <taxon>Burkholderiaceae</taxon>
        <taxon>Paraburkholderia</taxon>
    </lineage>
</organism>
<dbReference type="Proteomes" id="UP001302652">
    <property type="component" value="Chromosome 3"/>
</dbReference>
<dbReference type="Gene3D" id="3.40.190.10">
    <property type="entry name" value="Periplasmic binding protein-like II"/>
    <property type="match status" value="2"/>
</dbReference>
<evidence type="ECO:0000313" key="6">
    <source>
        <dbReference type="EMBL" id="WOD14747.1"/>
    </source>
</evidence>
<dbReference type="InterPro" id="IPR000847">
    <property type="entry name" value="LysR_HTH_N"/>
</dbReference>
<dbReference type="InterPro" id="IPR036388">
    <property type="entry name" value="WH-like_DNA-bd_sf"/>
</dbReference>
<evidence type="ECO:0000256" key="1">
    <source>
        <dbReference type="ARBA" id="ARBA00009437"/>
    </source>
</evidence>
<protein>
    <submittedName>
        <fullName evidence="6">Transcriptional regulator GcvA</fullName>
    </submittedName>
</protein>
<dbReference type="Pfam" id="PF00126">
    <property type="entry name" value="HTH_1"/>
    <property type="match status" value="1"/>
</dbReference>
<dbReference type="Gene3D" id="1.10.10.10">
    <property type="entry name" value="Winged helix-like DNA-binding domain superfamily/Winged helix DNA-binding domain"/>
    <property type="match status" value="1"/>
</dbReference>
<evidence type="ECO:0000313" key="7">
    <source>
        <dbReference type="Proteomes" id="UP001302652"/>
    </source>
</evidence>
<dbReference type="Pfam" id="PF03466">
    <property type="entry name" value="LysR_substrate"/>
    <property type="match status" value="1"/>
</dbReference>
<proteinExistence type="inferred from homology"/>
<dbReference type="SUPFAM" id="SSF53850">
    <property type="entry name" value="Periplasmic binding protein-like II"/>
    <property type="match status" value="1"/>
</dbReference>
<reference evidence="6 7" key="1">
    <citation type="submission" date="2023-10" db="EMBL/GenBank/DDBJ databases">
        <title>Surface-active antibiotics is a multifunctional adaptation for post-fire microbes.</title>
        <authorList>
            <person name="Liu M.D."/>
            <person name="Du Y."/>
            <person name="Koupaei S.K."/>
            <person name="Kim N.R."/>
            <person name="Zhang W."/>
            <person name="Traxler M.F."/>
        </authorList>
    </citation>
    <scope>NUCLEOTIDE SEQUENCE [LARGE SCALE GENOMIC DNA]</scope>
    <source>
        <strain evidence="6 7">F3</strain>
    </source>
</reference>
<dbReference type="InterPro" id="IPR058163">
    <property type="entry name" value="LysR-type_TF_proteobact-type"/>
</dbReference>
<evidence type="ECO:0000259" key="5">
    <source>
        <dbReference type="PROSITE" id="PS50931"/>
    </source>
</evidence>